<dbReference type="PANTHER" id="PTHR43476">
    <property type="entry name" value="3-(3-HYDROXY-PHENYL)PROPIONATE/3-HYDROXYCINNAMIC ACID HYDROXYLASE"/>
    <property type="match status" value="1"/>
</dbReference>
<reference evidence="4 5" key="1">
    <citation type="submission" date="2011-05" db="EMBL/GenBank/DDBJ databases">
        <title>Complete sequence of chromosome of Frankia symbiont of Datisca glomerata.</title>
        <authorList>
            <consortium name="US DOE Joint Genome Institute"/>
            <person name="Lucas S."/>
            <person name="Han J."/>
            <person name="Lapidus A."/>
            <person name="Cheng J.-F."/>
            <person name="Goodwin L."/>
            <person name="Pitluck S."/>
            <person name="Peters L."/>
            <person name="Mikhailova N."/>
            <person name="Chertkov O."/>
            <person name="Teshima H."/>
            <person name="Han C."/>
            <person name="Tapia R."/>
            <person name="Land M."/>
            <person name="Hauser L."/>
            <person name="Kyrpides N."/>
            <person name="Ivanova N."/>
            <person name="Pagani I."/>
            <person name="Berry A."/>
            <person name="Pawlowski K."/>
            <person name="Persson T."/>
            <person name="Vanden Heuvel B."/>
            <person name="Benson D."/>
            <person name="Woyke T."/>
        </authorList>
    </citation>
    <scope>NUCLEOTIDE SEQUENCE [LARGE SCALE GENOMIC DNA]</scope>
    <source>
        <strain evidence="5">4085684</strain>
    </source>
</reference>
<feature type="region of interest" description="Disordered" evidence="2">
    <location>
        <begin position="564"/>
        <end position="600"/>
    </location>
</feature>
<dbReference type="PRINTS" id="PR00420">
    <property type="entry name" value="RNGMNOXGNASE"/>
</dbReference>
<evidence type="ECO:0000256" key="1">
    <source>
        <dbReference type="ARBA" id="ARBA00023002"/>
    </source>
</evidence>
<evidence type="ECO:0000256" key="2">
    <source>
        <dbReference type="SAM" id="MobiDB-lite"/>
    </source>
</evidence>
<dbReference type="NCBIfam" id="NF004829">
    <property type="entry name" value="PRK06183.1-3"/>
    <property type="match status" value="1"/>
</dbReference>
<dbReference type="GO" id="GO:0071949">
    <property type="term" value="F:FAD binding"/>
    <property type="evidence" value="ECO:0007669"/>
    <property type="project" value="InterPro"/>
</dbReference>
<gene>
    <name evidence="4" type="ordered locus">FsymDg_4214</name>
</gene>
<dbReference type="InterPro" id="IPR036188">
    <property type="entry name" value="FAD/NAD-bd_sf"/>
</dbReference>
<evidence type="ECO:0000313" key="5">
    <source>
        <dbReference type="Proteomes" id="UP000001549"/>
    </source>
</evidence>
<dbReference type="KEGG" id="fsy:FsymDg_4214"/>
<feature type="domain" description="FAD-binding" evidence="3">
    <location>
        <begin position="9"/>
        <end position="356"/>
    </location>
</feature>
<sequence length="638" mass="69836">MPSLTPREIPVVIVGAGPSGTTAANLLGRQGIACLVVERHHDIYPLPRAVHLDDETLRIMQSAGLADEVRAITRPALGLQLLNADHQPLARFQRDPVDSGQGHPGANMFDQAMLEAVLRRGLARFPHVDLRCGAEAVAVETGHTHGPAPLRVTIRDHVSGRLEQVWTHAVLGCDGANGSSRATVGTTMEDLRFTQSWLVVDVHSEQPLANWDGIHQVCDRRRAATYMRIGPRRYRWEFQIRAGESAHELSRIEVVRQLVAPWLGGVDPRQLTVVRQTAYTFHALVARRWRRGRVFLLGDAAHQTPPFLGQGLCAGVRDAANLTWKLGLVLAGHADERLLDSYQSERRPHARQLVRMAVMLGRTMTSGTTAVGTARQALFVQAAGLDAFQRLMERSASPPLRPGPLVRPASRLLPGRRQPAGRLCPQPLVRTAAGAGTGTAAAPVEIPLDDLLGDGFAVLAHCTDWIFAFNWASVVGEDTRAFFARLRTRYVGIVPAPAPLPATSDDVRLIHDPSGALDRWLTRHRAHAVLLRPDRTVFATARTLDLIRWRHELASAGMRDIPPPARLAGLERQPQQSAVSSAGRRGHHARTPVEPGPMDLRGVIPLPWTANLRFAVHREGASWGQLAGSSPRSTNPRQ</sequence>
<dbReference type="AlphaFoldDB" id="F8AXR0"/>
<dbReference type="InterPro" id="IPR002938">
    <property type="entry name" value="FAD-bd"/>
</dbReference>
<dbReference type="HOGENOM" id="CLU_009665_20_2_11"/>
<dbReference type="STRING" id="656024.FsymDg_4214"/>
<dbReference type="GO" id="GO:0008688">
    <property type="term" value="F:3-(3-hydroxyphenyl)propionate hydroxylase activity"/>
    <property type="evidence" value="ECO:0007669"/>
    <property type="project" value="TreeGrafter"/>
</dbReference>
<organism evidence="4 5">
    <name type="scientific">Candidatus Protofrankia datiscae</name>
    <dbReference type="NCBI Taxonomy" id="2716812"/>
    <lineage>
        <taxon>Bacteria</taxon>
        <taxon>Bacillati</taxon>
        <taxon>Actinomycetota</taxon>
        <taxon>Actinomycetes</taxon>
        <taxon>Frankiales</taxon>
        <taxon>Frankiaceae</taxon>
        <taxon>Protofrankia</taxon>
    </lineage>
</organism>
<dbReference type="Gene3D" id="3.30.70.2450">
    <property type="match status" value="1"/>
</dbReference>
<evidence type="ECO:0000313" key="4">
    <source>
        <dbReference type="EMBL" id="AEH11478.1"/>
    </source>
</evidence>
<accession>F8AXR0</accession>
<keyword evidence="5" id="KW-1185">Reference proteome</keyword>
<dbReference type="Gene3D" id="3.50.50.60">
    <property type="entry name" value="FAD/NAD(P)-binding domain"/>
    <property type="match status" value="1"/>
</dbReference>
<dbReference type="SUPFAM" id="SSF51905">
    <property type="entry name" value="FAD/NAD(P)-binding domain"/>
    <property type="match status" value="1"/>
</dbReference>
<dbReference type="eggNOG" id="COG0654">
    <property type="taxonomic scope" value="Bacteria"/>
</dbReference>
<dbReference type="RefSeq" id="WP_013875345.1">
    <property type="nucleotide sequence ID" value="NC_015656.1"/>
</dbReference>
<dbReference type="EMBL" id="CP002801">
    <property type="protein sequence ID" value="AEH11478.1"/>
    <property type="molecule type" value="Genomic_DNA"/>
</dbReference>
<name>F8AXR0_9ACTN</name>
<protein>
    <submittedName>
        <fullName evidence="4">Monooxygenase FAD-binding protein</fullName>
    </submittedName>
</protein>
<keyword evidence="1" id="KW-0560">Oxidoreductase</keyword>
<dbReference type="InterPro" id="IPR050631">
    <property type="entry name" value="PheA/TfdB_FAD_monoxygenase"/>
</dbReference>
<proteinExistence type="predicted"/>
<evidence type="ECO:0000259" key="3">
    <source>
        <dbReference type="Pfam" id="PF01494"/>
    </source>
</evidence>
<dbReference type="PANTHER" id="PTHR43476:SF3">
    <property type="entry name" value="FAD-BINDING MONOOXYGENASE"/>
    <property type="match status" value="1"/>
</dbReference>
<dbReference type="Pfam" id="PF01494">
    <property type="entry name" value="FAD_binding_3"/>
    <property type="match status" value="1"/>
</dbReference>
<keyword evidence="4" id="KW-0503">Monooxygenase</keyword>
<dbReference type="Proteomes" id="UP000001549">
    <property type="component" value="Chromosome"/>
</dbReference>
<dbReference type="GO" id="GO:0019622">
    <property type="term" value="P:3-(3-hydroxy)phenylpropionate catabolic process"/>
    <property type="evidence" value="ECO:0007669"/>
    <property type="project" value="TreeGrafter"/>
</dbReference>